<evidence type="ECO:0000256" key="4">
    <source>
        <dbReference type="ARBA" id="ARBA00022989"/>
    </source>
</evidence>
<comment type="caution">
    <text evidence="9">The sequence shown here is derived from an EMBL/GenBank/DDBJ whole genome shotgun (WGS) entry which is preliminary data.</text>
</comment>
<dbReference type="OrthoDB" id="5974695at2759"/>
<dbReference type="Gene3D" id="1.20.1070.10">
    <property type="entry name" value="Rhodopsin 7-helix transmembrane proteins"/>
    <property type="match status" value="1"/>
</dbReference>
<evidence type="ECO:0000256" key="6">
    <source>
        <dbReference type="RuleBase" id="RU000688"/>
    </source>
</evidence>
<keyword evidence="6" id="KW-0675">Receptor</keyword>
<evidence type="ECO:0000313" key="10">
    <source>
        <dbReference type="Proteomes" id="UP001163046"/>
    </source>
</evidence>
<evidence type="ECO:0000256" key="2">
    <source>
        <dbReference type="ARBA" id="ARBA00022475"/>
    </source>
</evidence>
<dbReference type="CDD" id="cd00637">
    <property type="entry name" value="7tm_classA_rhodopsin-like"/>
    <property type="match status" value="1"/>
</dbReference>
<feature type="transmembrane region" description="Helical" evidence="7">
    <location>
        <begin position="138"/>
        <end position="162"/>
    </location>
</feature>
<dbReference type="Pfam" id="PF00001">
    <property type="entry name" value="7tm_1"/>
    <property type="match status" value="1"/>
</dbReference>
<dbReference type="InterPro" id="IPR017452">
    <property type="entry name" value="GPCR_Rhodpsn_7TM"/>
</dbReference>
<keyword evidence="6" id="KW-0297">G-protein coupled receptor</keyword>
<dbReference type="InterPro" id="IPR000276">
    <property type="entry name" value="GPCR_Rhodpsn"/>
</dbReference>
<keyword evidence="3 6" id="KW-0812">Transmembrane</keyword>
<dbReference type="PROSITE" id="PS50262">
    <property type="entry name" value="G_PROTEIN_RECEP_F1_2"/>
    <property type="match status" value="1"/>
</dbReference>
<dbReference type="GO" id="GO:0004930">
    <property type="term" value="F:G protein-coupled receptor activity"/>
    <property type="evidence" value="ECO:0007669"/>
    <property type="project" value="UniProtKB-KW"/>
</dbReference>
<dbReference type="PANTHER" id="PTHR22750">
    <property type="entry name" value="G-PROTEIN COUPLED RECEPTOR"/>
    <property type="match status" value="1"/>
</dbReference>
<feature type="transmembrane region" description="Helical" evidence="7">
    <location>
        <begin position="105"/>
        <end position="126"/>
    </location>
</feature>
<name>A0A9X0CH22_9CNID</name>
<feature type="transmembrane region" description="Helical" evidence="7">
    <location>
        <begin position="266"/>
        <end position="288"/>
    </location>
</feature>
<feature type="transmembrane region" description="Helical" evidence="7">
    <location>
        <begin position="64"/>
        <end position="93"/>
    </location>
</feature>
<dbReference type="AlphaFoldDB" id="A0A9X0CH22"/>
<evidence type="ECO:0000256" key="5">
    <source>
        <dbReference type="ARBA" id="ARBA00023136"/>
    </source>
</evidence>
<comment type="subcellular location">
    <subcellularLocation>
        <location evidence="1">Cell membrane</location>
        <topology evidence="1">Multi-pass membrane protein</topology>
    </subcellularLocation>
</comment>
<feature type="domain" description="G-protein coupled receptors family 1 profile" evidence="8">
    <location>
        <begin position="44"/>
        <end position="286"/>
    </location>
</feature>
<keyword evidence="5 7" id="KW-0472">Membrane</keyword>
<gene>
    <name evidence="9" type="ORF">OS493_003065</name>
</gene>
<keyword evidence="6" id="KW-0807">Transducer</keyword>
<accession>A0A9X0CH22</accession>
<feature type="transmembrane region" description="Helical" evidence="7">
    <location>
        <begin position="234"/>
        <end position="260"/>
    </location>
</feature>
<organism evidence="9 10">
    <name type="scientific">Desmophyllum pertusum</name>
    <dbReference type="NCBI Taxonomy" id="174260"/>
    <lineage>
        <taxon>Eukaryota</taxon>
        <taxon>Metazoa</taxon>
        <taxon>Cnidaria</taxon>
        <taxon>Anthozoa</taxon>
        <taxon>Hexacorallia</taxon>
        <taxon>Scleractinia</taxon>
        <taxon>Caryophylliina</taxon>
        <taxon>Caryophylliidae</taxon>
        <taxon>Desmophyllum</taxon>
    </lineage>
</organism>
<comment type="similarity">
    <text evidence="6">Belongs to the G-protein coupled receptor 1 family.</text>
</comment>
<sequence>MDDLNHSCSRQDFREYQFIREAPRHWYVFLCAANVILSVCAVFGNAIILLALRQCHSIHAPTKALFYSLTFSDFGVGMVAQPLQVVAGIAALHGDINLFCSVQPFYAAVAYFFCSVSFITMTAISIERYLALRLGIRYRLVVTVAKVASILVLLWILSSIWAISRMWNIVFNKISGVTIGFLSIIITSSCYFRIYCNLRVLNARIDSHQAPRSSIPKTRNVLNMTLYRRSVNSMLGVFGLLIACYIPYFCVLLVVAFLGYSATVTLATNLTSLVIFLNSSFNPFVYCWRIKEIRLRVMLIIRTLFPVCSNIRPSR</sequence>
<protein>
    <recommendedName>
        <fullName evidence="8">G-protein coupled receptors family 1 profile domain-containing protein</fullName>
    </recommendedName>
</protein>
<dbReference type="Proteomes" id="UP001163046">
    <property type="component" value="Unassembled WGS sequence"/>
</dbReference>
<dbReference type="SUPFAM" id="SSF81321">
    <property type="entry name" value="Family A G protein-coupled receptor-like"/>
    <property type="match status" value="1"/>
</dbReference>
<proteinExistence type="inferred from homology"/>
<keyword evidence="2" id="KW-1003">Cell membrane</keyword>
<reference evidence="9" key="1">
    <citation type="submission" date="2023-01" db="EMBL/GenBank/DDBJ databases">
        <title>Genome assembly of the deep-sea coral Lophelia pertusa.</title>
        <authorList>
            <person name="Herrera S."/>
            <person name="Cordes E."/>
        </authorList>
    </citation>
    <scope>NUCLEOTIDE SEQUENCE</scope>
    <source>
        <strain evidence="9">USNM1676648</strain>
        <tissue evidence="9">Polyp</tissue>
    </source>
</reference>
<evidence type="ECO:0000256" key="3">
    <source>
        <dbReference type="ARBA" id="ARBA00022692"/>
    </source>
</evidence>
<dbReference type="PRINTS" id="PR00237">
    <property type="entry name" value="GPCRRHODOPSN"/>
</dbReference>
<feature type="transmembrane region" description="Helical" evidence="7">
    <location>
        <begin position="26"/>
        <end position="52"/>
    </location>
</feature>
<evidence type="ECO:0000259" key="8">
    <source>
        <dbReference type="PROSITE" id="PS50262"/>
    </source>
</evidence>
<dbReference type="GO" id="GO:0005886">
    <property type="term" value="C:plasma membrane"/>
    <property type="evidence" value="ECO:0007669"/>
    <property type="project" value="UniProtKB-SubCell"/>
</dbReference>
<keyword evidence="4 7" id="KW-1133">Transmembrane helix</keyword>
<evidence type="ECO:0000256" key="7">
    <source>
        <dbReference type="SAM" id="Phobius"/>
    </source>
</evidence>
<dbReference type="PROSITE" id="PS00237">
    <property type="entry name" value="G_PROTEIN_RECEP_F1_1"/>
    <property type="match status" value="1"/>
</dbReference>
<feature type="transmembrane region" description="Helical" evidence="7">
    <location>
        <begin position="174"/>
        <end position="194"/>
    </location>
</feature>
<keyword evidence="10" id="KW-1185">Reference proteome</keyword>
<dbReference type="EMBL" id="MU827778">
    <property type="protein sequence ID" value="KAJ7340329.1"/>
    <property type="molecule type" value="Genomic_DNA"/>
</dbReference>
<evidence type="ECO:0000313" key="9">
    <source>
        <dbReference type="EMBL" id="KAJ7340329.1"/>
    </source>
</evidence>
<evidence type="ECO:0000256" key="1">
    <source>
        <dbReference type="ARBA" id="ARBA00004651"/>
    </source>
</evidence>